<dbReference type="Gene3D" id="3.90.550.10">
    <property type="entry name" value="Spore Coat Polysaccharide Biosynthesis Protein SpsA, Chain A"/>
    <property type="match status" value="1"/>
</dbReference>
<evidence type="ECO:0000313" key="5">
    <source>
        <dbReference type="EMBL" id="MCU9612326.1"/>
    </source>
</evidence>
<gene>
    <name evidence="5" type="ORF">OEV98_01965</name>
</gene>
<feature type="domain" description="Glycosyltransferase 2-like" evidence="4">
    <location>
        <begin position="7"/>
        <end position="171"/>
    </location>
</feature>
<dbReference type="SUPFAM" id="SSF53448">
    <property type="entry name" value="Nucleotide-diphospho-sugar transferases"/>
    <property type="match status" value="1"/>
</dbReference>
<comment type="caution">
    <text evidence="5">The sequence shown here is derived from an EMBL/GenBank/DDBJ whole genome shotgun (WGS) entry which is preliminary data.</text>
</comment>
<dbReference type="InterPro" id="IPR001173">
    <property type="entry name" value="Glyco_trans_2-like"/>
</dbReference>
<dbReference type="Pfam" id="PF00535">
    <property type="entry name" value="Glycos_transf_2"/>
    <property type="match status" value="1"/>
</dbReference>
<comment type="similarity">
    <text evidence="1">Belongs to the glycosyltransferase 2 family.</text>
</comment>
<dbReference type="RefSeq" id="WP_263071458.1">
    <property type="nucleotide sequence ID" value="NZ_JAOUSF010000001.1"/>
</dbReference>
<sequence length="330" mass="38746">MKQPLISVIVPIYKVENYLNRCLESIVNQTYNNLEIILVDDGSPDRCPEICNQWAERDSRIIVIHQPNGGLSKARNSGLRIAKGDYIGFVDSDDWILPDMYEFLLNLILVHNADISHCSFYHSNGKNLHKGHGTGKKFNGNNFESIKECLKLEKFILSVWNKLYKRDVLNGVFFEDGRYYEDTLFNFWSFKNANKTVYDGEPKYFYFTRDDSIVKSPFSKKELDVIYSTEKLCKLTSKYYPDLLEYAEKKNIIECLVLINNILSSQDSIKYLDEYESTMKKLKIYAGNTKTRINSQLHWKYKWLLTVLNINEKLFVFILTNYLSRKRSKK</sequence>
<evidence type="ECO:0000259" key="4">
    <source>
        <dbReference type="Pfam" id="PF00535"/>
    </source>
</evidence>
<dbReference type="CDD" id="cd00761">
    <property type="entry name" value="Glyco_tranf_GTA_type"/>
    <property type="match status" value="1"/>
</dbReference>
<reference evidence="5" key="1">
    <citation type="submission" date="2022-10" db="EMBL/GenBank/DDBJ databases">
        <title>Description of Fervidibacillus gen. nov. in the family Fervidibacillaceae fam. nov. with two species, Fervidibacillus albus sp. nov., and Fervidibacillus halotolerans sp. nov., isolated from tidal flat sediments.</title>
        <authorList>
            <person name="Kwon K.K."/>
            <person name="Yang S.-H."/>
        </authorList>
    </citation>
    <scope>NUCLEOTIDE SEQUENCE</scope>
    <source>
        <strain evidence="5">JCM 19140</strain>
    </source>
</reference>
<dbReference type="InterPro" id="IPR029044">
    <property type="entry name" value="Nucleotide-diphossugar_trans"/>
</dbReference>
<evidence type="ECO:0000256" key="3">
    <source>
        <dbReference type="ARBA" id="ARBA00022679"/>
    </source>
</evidence>
<dbReference type="AlphaFoldDB" id="A0AAE3LLV7"/>
<keyword evidence="6" id="KW-1185">Reference proteome</keyword>
<dbReference type="Proteomes" id="UP001209318">
    <property type="component" value="Unassembled WGS sequence"/>
</dbReference>
<keyword evidence="3 5" id="KW-0808">Transferase</keyword>
<dbReference type="EC" id="2.4.-.-" evidence="5"/>
<dbReference type="PANTHER" id="PTHR22916">
    <property type="entry name" value="GLYCOSYLTRANSFERASE"/>
    <property type="match status" value="1"/>
</dbReference>
<name>A0AAE3LLV7_9BACI</name>
<dbReference type="EMBL" id="JAOUSF010000001">
    <property type="protein sequence ID" value="MCU9612326.1"/>
    <property type="molecule type" value="Genomic_DNA"/>
</dbReference>
<dbReference type="PANTHER" id="PTHR22916:SF51">
    <property type="entry name" value="GLYCOSYLTRANSFERASE EPSH-RELATED"/>
    <property type="match status" value="1"/>
</dbReference>
<evidence type="ECO:0000256" key="2">
    <source>
        <dbReference type="ARBA" id="ARBA00022676"/>
    </source>
</evidence>
<organism evidence="5 6">
    <name type="scientific">Perspicuibacillus lycopersici</name>
    <dbReference type="NCBI Taxonomy" id="1325689"/>
    <lineage>
        <taxon>Bacteria</taxon>
        <taxon>Bacillati</taxon>
        <taxon>Bacillota</taxon>
        <taxon>Bacilli</taxon>
        <taxon>Bacillales</taxon>
        <taxon>Bacillaceae</taxon>
        <taxon>Perspicuibacillus</taxon>
    </lineage>
</organism>
<proteinExistence type="inferred from homology"/>
<keyword evidence="2 5" id="KW-0328">Glycosyltransferase</keyword>
<evidence type="ECO:0000313" key="6">
    <source>
        <dbReference type="Proteomes" id="UP001209318"/>
    </source>
</evidence>
<protein>
    <submittedName>
        <fullName evidence="5">Glycosyltransferase</fullName>
        <ecNumber evidence="5">2.4.-.-</ecNumber>
    </submittedName>
</protein>
<evidence type="ECO:0000256" key="1">
    <source>
        <dbReference type="ARBA" id="ARBA00006739"/>
    </source>
</evidence>
<dbReference type="GO" id="GO:0016757">
    <property type="term" value="F:glycosyltransferase activity"/>
    <property type="evidence" value="ECO:0007669"/>
    <property type="project" value="UniProtKB-KW"/>
</dbReference>
<accession>A0AAE3LLV7</accession>